<protein>
    <submittedName>
        <fullName evidence="1">Uncharacterized protein</fullName>
    </submittedName>
</protein>
<evidence type="ECO:0000313" key="1">
    <source>
        <dbReference type="EMBL" id="CAI0381881.1"/>
    </source>
</evidence>
<dbReference type="AlphaFoldDB" id="A0AAV0H9X8"/>
<evidence type="ECO:0000313" key="2">
    <source>
        <dbReference type="Proteomes" id="UP001154282"/>
    </source>
</evidence>
<comment type="caution">
    <text evidence="1">The sequence shown here is derived from an EMBL/GenBank/DDBJ whole genome shotgun (WGS) entry which is preliminary data.</text>
</comment>
<gene>
    <name evidence="1" type="ORF">LITE_LOCUS3341</name>
</gene>
<dbReference type="EMBL" id="CAMGYJ010000002">
    <property type="protein sequence ID" value="CAI0381881.1"/>
    <property type="molecule type" value="Genomic_DNA"/>
</dbReference>
<name>A0AAV0H9X8_9ROSI</name>
<sequence>MRQLLKLDTIEAKRKLGFNGRINSPRILQPDPPKHYSLTRYDIAFD</sequence>
<accession>A0AAV0H9X8</accession>
<reference evidence="1" key="1">
    <citation type="submission" date="2022-08" db="EMBL/GenBank/DDBJ databases">
        <authorList>
            <person name="Gutierrez-Valencia J."/>
        </authorList>
    </citation>
    <scope>NUCLEOTIDE SEQUENCE</scope>
</reference>
<dbReference type="Proteomes" id="UP001154282">
    <property type="component" value="Unassembled WGS sequence"/>
</dbReference>
<proteinExistence type="predicted"/>
<keyword evidence="2" id="KW-1185">Reference proteome</keyword>
<organism evidence="1 2">
    <name type="scientific">Linum tenue</name>
    <dbReference type="NCBI Taxonomy" id="586396"/>
    <lineage>
        <taxon>Eukaryota</taxon>
        <taxon>Viridiplantae</taxon>
        <taxon>Streptophyta</taxon>
        <taxon>Embryophyta</taxon>
        <taxon>Tracheophyta</taxon>
        <taxon>Spermatophyta</taxon>
        <taxon>Magnoliopsida</taxon>
        <taxon>eudicotyledons</taxon>
        <taxon>Gunneridae</taxon>
        <taxon>Pentapetalae</taxon>
        <taxon>rosids</taxon>
        <taxon>fabids</taxon>
        <taxon>Malpighiales</taxon>
        <taxon>Linaceae</taxon>
        <taxon>Linum</taxon>
    </lineage>
</organism>